<accession>A0A2U0U4P8</accession>
<sequence>MMPLLKSWLEKEEVNVPGHISHVPVTYLKIRIFPSRLRDE</sequence>
<evidence type="ECO:0000313" key="2">
    <source>
        <dbReference type="Proteomes" id="UP000245870"/>
    </source>
</evidence>
<dbReference type="EMBL" id="QENY01000015">
    <property type="protein sequence ID" value="PVX51674.1"/>
    <property type="molecule type" value="Genomic_DNA"/>
</dbReference>
<reference evidence="1 2" key="1">
    <citation type="submission" date="2018-05" db="EMBL/GenBank/DDBJ databases">
        <title>Genomic Encyclopedia of Type Strains, Phase IV (KMG-IV): sequencing the most valuable type-strain genomes for metagenomic binning, comparative biology and taxonomic classification.</title>
        <authorList>
            <person name="Goeker M."/>
        </authorList>
    </citation>
    <scope>NUCLEOTIDE SEQUENCE [LARGE SCALE GENOMIC DNA]</scope>
    <source>
        <strain evidence="1 2">DSM 100333</strain>
    </source>
</reference>
<proteinExistence type="predicted"/>
<protein>
    <submittedName>
        <fullName evidence="1">Uncharacterized protein</fullName>
    </submittedName>
</protein>
<dbReference type="Proteomes" id="UP000245870">
    <property type="component" value="Unassembled WGS sequence"/>
</dbReference>
<gene>
    <name evidence="1" type="ORF">C7379_11525</name>
</gene>
<organism evidence="1 2">
    <name type="scientific">Hallella colorans</name>
    <dbReference type="NCBI Taxonomy" id="1703337"/>
    <lineage>
        <taxon>Bacteria</taxon>
        <taxon>Pseudomonadati</taxon>
        <taxon>Bacteroidota</taxon>
        <taxon>Bacteroidia</taxon>
        <taxon>Bacteroidales</taxon>
        <taxon>Prevotellaceae</taxon>
        <taxon>Hallella</taxon>
    </lineage>
</organism>
<evidence type="ECO:0000313" key="1">
    <source>
        <dbReference type="EMBL" id="PVX51674.1"/>
    </source>
</evidence>
<dbReference type="AlphaFoldDB" id="A0A2U0U4P8"/>
<keyword evidence="2" id="KW-1185">Reference proteome</keyword>
<name>A0A2U0U4P8_9BACT</name>
<comment type="caution">
    <text evidence="1">The sequence shown here is derived from an EMBL/GenBank/DDBJ whole genome shotgun (WGS) entry which is preliminary data.</text>
</comment>